<evidence type="ECO:0000313" key="6">
    <source>
        <dbReference type="EMBL" id="KAF9494169.1"/>
    </source>
</evidence>
<reference evidence="6" key="1">
    <citation type="submission" date="2020-11" db="EMBL/GenBank/DDBJ databases">
        <authorList>
            <consortium name="DOE Joint Genome Institute"/>
            <person name="Ahrendt S."/>
            <person name="Riley R."/>
            <person name="Andreopoulos W."/>
            <person name="Labutti K."/>
            <person name="Pangilinan J."/>
            <person name="Ruiz-Duenas F.J."/>
            <person name="Barrasa J.M."/>
            <person name="Sanchez-Garcia M."/>
            <person name="Camarero S."/>
            <person name="Miyauchi S."/>
            <person name="Serrano A."/>
            <person name="Linde D."/>
            <person name="Babiker R."/>
            <person name="Drula E."/>
            <person name="Ayuso-Fernandez I."/>
            <person name="Pacheco R."/>
            <person name="Padilla G."/>
            <person name="Ferreira P."/>
            <person name="Barriuso J."/>
            <person name="Kellner H."/>
            <person name="Castanera R."/>
            <person name="Alfaro M."/>
            <person name="Ramirez L."/>
            <person name="Pisabarro A.G."/>
            <person name="Kuo A."/>
            <person name="Tritt A."/>
            <person name="Lipzen A."/>
            <person name="He G."/>
            <person name="Yan M."/>
            <person name="Ng V."/>
            <person name="Cullen D."/>
            <person name="Martin F."/>
            <person name="Rosso M.-N."/>
            <person name="Henrissat B."/>
            <person name="Hibbett D."/>
            <person name="Martinez A.T."/>
            <person name="Grigoriev I.V."/>
        </authorList>
    </citation>
    <scope>NUCLEOTIDE SEQUENCE</scope>
    <source>
        <strain evidence="6">ATCC 90797</strain>
    </source>
</reference>
<evidence type="ECO:0000256" key="4">
    <source>
        <dbReference type="ARBA" id="ARBA00023187"/>
    </source>
</evidence>
<feature type="compositionally biased region" description="Acidic residues" evidence="5">
    <location>
        <begin position="106"/>
        <end position="117"/>
    </location>
</feature>
<proteinExistence type="inferred from homology"/>
<dbReference type="Proteomes" id="UP000807025">
    <property type="component" value="Unassembled WGS sequence"/>
</dbReference>
<evidence type="ECO:0000256" key="5">
    <source>
        <dbReference type="SAM" id="MobiDB-lite"/>
    </source>
</evidence>
<protein>
    <submittedName>
        <fullName evidence="6">Cwf15/Cwc15 cell cycle control protein</fullName>
    </submittedName>
</protein>
<comment type="function">
    <text evidence="1">Involved in pre-mRNA splicing.</text>
</comment>
<dbReference type="EMBL" id="MU154576">
    <property type="protein sequence ID" value="KAF9494169.1"/>
    <property type="molecule type" value="Genomic_DNA"/>
</dbReference>
<dbReference type="GO" id="GO:0045292">
    <property type="term" value="P:mRNA cis splicing, via spliceosome"/>
    <property type="evidence" value="ECO:0007669"/>
    <property type="project" value="TreeGrafter"/>
</dbReference>
<dbReference type="GO" id="GO:0003723">
    <property type="term" value="F:RNA binding"/>
    <property type="evidence" value="ECO:0007669"/>
    <property type="project" value="TreeGrafter"/>
</dbReference>
<keyword evidence="7" id="KW-1185">Reference proteome</keyword>
<evidence type="ECO:0000256" key="2">
    <source>
        <dbReference type="ARBA" id="ARBA00006644"/>
    </source>
</evidence>
<comment type="similarity">
    <text evidence="2">Belongs to the CWC15 family.</text>
</comment>
<feature type="region of interest" description="Disordered" evidence="5">
    <location>
        <begin position="1"/>
        <end position="152"/>
    </location>
</feature>
<evidence type="ECO:0000313" key="7">
    <source>
        <dbReference type="Proteomes" id="UP000807025"/>
    </source>
</evidence>
<dbReference type="OrthoDB" id="30179at2759"/>
<dbReference type="AlphaFoldDB" id="A0A9P6DEK6"/>
<keyword evidence="3" id="KW-0507">mRNA processing</keyword>
<organism evidence="6 7">
    <name type="scientific">Pleurotus eryngii</name>
    <name type="common">Boletus of the steppes</name>
    <dbReference type="NCBI Taxonomy" id="5323"/>
    <lineage>
        <taxon>Eukaryota</taxon>
        <taxon>Fungi</taxon>
        <taxon>Dikarya</taxon>
        <taxon>Basidiomycota</taxon>
        <taxon>Agaricomycotina</taxon>
        <taxon>Agaricomycetes</taxon>
        <taxon>Agaricomycetidae</taxon>
        <taxon>Agaricales</taxon>
        <taxon>Pleurotineae</taxon>
        <taxon>Pleurotaceae</taxon>
        <taxon>Pleurotus</taxon>
    </lineage>
</organism>
<dbReference type="PANTHER" id="PTHR12718:SF2">
    <property type="entry name" value="SPLICEOSOME-ASSOCIATED PROTEIN CWC15 HOMOLOG"/>
    <property type="match status" value="1"/>
</dbReference>
<sequence length="263" mass="29745">MSTAHRPTWDPAQAKDVKGGSRQFSVRDMASHTKLKFRQAGQTSVDEVKKRDLRAELLAAEQEAQNKKRKAEGKPPLPVENGSSTAEVDEEANKRRKLLQDALEMDKDEEEEEEEEDKGSKPKDDEADDRRVINPHQISKAMLDLDDDDDDDDTAELMRELEKIKRERAAEAERKEREQLASDSAARDAEIATANPLLNLAAALGQTPGISTTVPGTFAVKRRWDDDLIFKNQAMSGRDKQGQFVNDLLRTEFHKKFMAKFIK</sequence>
<comment type="caution">
    <text evidence="6">The sequence shown here is derived from an EMBL/GenBank/DDBJ whole genome shotgun (WGS) entry which is preliminary data.</text>
</comment>
<dbReference type="InterPro" id="IPR006973">
    <property type="entry name" value="Cwf_Cwc_15"/>
</dbReference>
<evidence type="ECO:0000256" key="1">
    <source>
        <dbReference type="ARBA" id="ARBA00003777"/>
    </source>
</evidence>
<gene>
    <name evidence="6" type="ORF">BDN71DRAFT_1418549</name>
</gene>
<dbReference type="GO" id="GO:0071013">
    <property type="term" value="C:catalytic step 2 spliceosome"/>
    <property type="evidence" value="ECO:0007669"/>
    <property type="project" value="TreeGrafter"/>
</dbReference>
<accession>A0A9P6DEK6</accession>
<feature type="compositionally biased region" description="Basic and acidic residues" evidence="5">
    <location>
        <begin position="46"/>
        <end position="55"/>
    </location>
</feature>
<feature type="compositionally biased region" description="Basic and acidic residues" evidence="5">
    <location>
        <begin position="118"/>
        <end position="132"/>
    </location>
</feature>
<dbReference type="Pfam" id="PF04889">
    <property type="entry name" value="Cwf_Cwc_15"/>
    <property type="match status" value="1"/>
</dbReference>
<keyword evidence="4" id="KW-0508">mRNA splicing</keyword>
<evidence type="ECO:0000256" key="3">
    <source>
        <dbReference type="ARBA" id="ARBA00022664"/>
    </source>
</evidence>
<feature type="region of interest" description="Disordered" evidence="5">
    <location>
        <begin position="167"/>
        <end position="186"/>
    </location>
</feature>
<name>A0A9P6DEK6_PLEER</name>
<dbReference type="PANTHER" id="PTHR12718">
    <property type="entry name" value="CELL CYCLE CONTROL PROTEIN CWF15"/>
    <property type="match status" value="1"/>
</dbReference>